<dbReference type="InterPro" id="IPR002901">
    <property type="entry name" value="MGlyc_endo_b_GlcNAc-like_dom"/>
</dbReference>
<keyword evidence="8" id="KW-0378">Hydrolase</keyword>
<dbReference type="NCBIfam" id="TIGR02541">
    <property type="entry name" value="flagell_FlgJ"/>
    <property type="match status" value="1"/>
</dbReference>
<dbReference type="Gene3D" id="1.10.530.10">
    <property type="match status" value="1"/>
</dbReference>
<dbReference type="InterPro" id="IPR051056">
    <property type="entry name" value="Glycosyl_Hydrolase_73"/>
</dbReference>
<evidence type="ECO:0000256" key="9">
    <source>
        <dbReference type="ARBA" id="ARBA00023295"/>
    </source>
</evidence>
<dbReference type="GO" id="GO:0042597">
    <property type="term" value="C:periplasmic space"/>
    <property type="evidence" value="ECO:0007669"/>
    <property type="project" value="UniProtKB-SubCell"/>
</dbReference>
<evidence type="ECO:0000256" key="7">
    <source>
        <dbReference type="ARBA" id="ARBA00022795"/>
    </source>
</evidence>
<dbReference type="PRINTS" id="PR01002">
    <property type="entry name" value="FLGFLGJ"/>
</dbReference>
<dbReference type="SMART" id="SM00047">
    <property type="entry name" value="LYZ2"/>
    <property type="match status" value="1"/>
</dbReference>
<dbReference type="GO" id="GO:0044780">
    <property type="term" value="P:bacterial-type flagellum assembly"/>
    <property type="evidence" value="ECO:0007669"/>
    <property type="project" value="InterPro"/>
</dbReference>
<dbReference type="GO" id="GO:0071555">
    <property type="term" value="P:cell wall organization"/>
    <property type="evidence" value="ECO:0007669"/>
    <property type="project" value="UniProtKB-KW"/>
</dbReference>
<comment type="subcellular location">
    <subcellularLocation>
        <location evidence="2">Periplasm</location>
    </subcellularLocation>
</comment>
<dbReference type="EMBL" id="LVJZ01000003">
    <property type="protein sequence ID" value="ODB96860.1"/>
    <property type="molecule type" value="Genomic_DNA"/>
</dbReference>
<keyword evidence="6" id="KW-0574">Periplasm</keyword>
<dbReference type="Proteomes" id="UP000094849">
    <property type="component" value="Unassembled WGS sequence"/>
</dbReference>
<dbReference type="Pfam" id="PF10135">
    <property type="entry name" value="Rod-binding"/>
    <property type="match status" value="1"/>
</dbReference>
<protein>
    <recommendedName>
        <fullName evidence="5">Peptidoglycan hydrolase FlgJ</fullName>
    </recommendedName>
    <alternativeName>
        <fullName evidence="11">Muramidase FlgJ</fullName>
    </alternativeName>
</protein>
<keyword evidence="7" id="KW-1005">Bacterial flagellum biogenesis</keyword>
<reference evidence="13 14" key="1">
    <citation type="submission" date="2016-03" db="EMBL/GenBank/DDBJ databases">
        <title>Chemosynthetic sulphur-oxidizing symbionts of marine invertebrate animals are capable of nitrogen fixation.</title>
        <authorList>
            <person name="Petersen J.M."/>
            <person name="Kemper A."/>
            <person name="Gruber-Vodicka H."/>
            <person name="Cardini U."/>
            <person name="Geest Mvander."/>
            <person name="Kleiner M."/>
            <person name="Bulgheresi S."/>
            <person name="Fussmann M."/>
            <person name="Herbold C."/>
            <person name="Seah B.K.B."/>
            <person name="Antony C.Paul."/>
            <person name="Liu D."/>
            <person name="Belitz A."/>
            <person name="Weber M."/>
        </authorList>
    </citation>
    <scope>NUCLEOTIDE SEQUENCE [LARGE SCALE GENOMIC DNA]</scope>
    <source>
        <strain evidence="13">G_D</strain>
    </source>
</reference>
<comment type="function">
    <text evidence="1">Flagellum-specific muramidase which hydrolyzes the peptidoglycan layer to assemble the rod structure in the periplasmic space.</text>
</comment>
<keyword evidence="9" id="KW-0326">Glycosidase</keyword>
<organism evidence="13 14">
    <name type="scientific">Candidatus Thiodiazotropha endoloripes</name>
    <dbReference type="NCBI Taxonomy" id="1818881"/>
    <lineage>
        <taxon>Bacteria</taxon>
        <taxon>Pseudomonadati</taxon>
        <taxon>Pseudomonadota</taxon>
        <taxon>Gammaproteobacteria</taxon>
        <taxon>Chromatiales</taxon>
        <taxon>Sedimenticolaceae</taxon>
        <taxon>Candidatus Thiodiazotropha</taxon>
    </lineage>
</organism>
<evidence type="ECO:0000256" key="10">
    <source>
        <dbReference type="ARBA" id="ARBA00023316"/>
    </source>
</evidence>
<dbReference type="PANTHER" id="PTHR33308:SF9">
    <property type="entry name" value="PEPTIDOGLYCAN HYDROLASE FLGJ"/>
    <property type="match status" value="1"/>
</dbReference>
<comment type="similarity">
    <text evidence="3">In the N-terminal section; belongs to the FlgJ family.</text>
</comment>
<keyword evidence="13" id="KW-0966">Cell projection</keyword>
<comment type="caution">
    <text evidence="13">The sequence shown here is derived from an EMBL/GenBank/DDBJ whole genome shotgun (WGS) entry which is preliminary data.</text>
</comment>
<evidence type="ECO:0000313" key="14">
    <source>
        <dbReference type="Proteomes" id="UP000094849"/>
    </source>
</evidence>
<evidence type="ECO:0000256" key="2">
    <source>
        <dbReference type="ARBA" id="ARBA00004418"/>
    </source>
</evidence>
<keyword evidence="14" id="KW-1185">Reference proteome</keyword>
<evidence type="ECO:0000256" key="8">
    <source>
        <dbReference type="ARBA" id="ARBA00022801"/>
    </source>
</evidence>
<dbReference type="GO" id="GO:0071973">
    <property type="term" value="P:bacterial-type flagellum-dependent cell motility"/>
    <property type="evidence" value="ECO:0007669"/>
    <property type="project" value="TreeGrafter"/>
</dbReference>
<dbReference type="GO" id="GO:0016798">
    <property type="term" value="F:hydrolase activity, acting on glycosyl bonds"/>
    <property type="evidence" value="ECO:0007669"/>
    <property type="project" value="UniProtKB-KW"/>
</dbReference>
<comment type="similarity">
    <text evidence="4">In the C-terminal section; belongs to the glycosyl hydrolase 73 family.</text>
</comment>
<dbReference type="AlphaFoldDB" id="A0A1E2UQ22"/>
<name>A0A1E2UQ22_9GAMM</name>
<keyword evidence="13" id="KW-0969">Cilium</keyword>
<evidence type="ECO:0000256" key="5">
    <source>
        <dbReference type="ARBA" id="ARBA00013433"/>
    </source>
</evidence>
<dbReference type="STRING" id="1818881.A3196_08865"/>
<evidence type="ECO:0000259" key="12">
    <source>
        <dbReference type="SMART" id="SM00047"/>
    </source>
</evidence>
<dbReference type="RefSeq" id="WP_069020303.1">
    <property type="nucleotide sequence ID" value="NZ_LVJY01000006.1"/>
</dbReference>
<evidence type="ECO:0000313" key="13">
    <source>
        <dbReference type="EMBL" id="ODB96860.1"/>
    </source>
</evidence>
<dbReference type="OrthoDB" id="289937at2"/>
<evidence type="ECO:0000256" key="3">
    <source>
        <dbReference type="ARBA" id="ARBA00006880"/>
    </source>
</evidence>
<gene>
    <name evidence="13" type="ORF">A3196_08865</name>
</gene>
<dbReference type="InterPro" id="IPR013377">
    <property type="entry name" value="FlgJ"/>
</dbReference>
<dbReference type="GO" id="GO:0004040">
    <property type="term" value="F:amidase activity"/>
    <property type="evidence" value="ECO:0007669"/>
    <property type="project" value="InterPro"/>
</dbReference>
<dbReference type="Pfam" id="PF01832">
    <property type="entry name" value="Glucosaminidase"/>
    <property type="match status" value="1"/>
</dbReference>
<accession>A0A1E2UQ22</accession>
<evidence type="ECO:0000256" key="1">
    <source>
        <dbReference type="ARBA" id="ARBA00002954"/>
    </source>
</evidence>
<dbReference type="InterPro" id="IPR019301">
    <property type="entry name" value="Flagellar_prot_FlgJ_N"/>
</dbReference>
<evidence type="ECO:0000256" key="4">
    <source>
        <dbReference type="ARBA" id="ARBA00007974"/>
    </source>
</evidence>
<keyword evidence="13" id="KW-0282">Flagellum</keyword>
<dbReference type="Gene3D" id="2.10.70.40">
    <property type="entry name" value="peptidoglycan hydrolase"/>
    <property type="match status" value="1"/>
</dbReference>
<sequence>MNNVSPSLYHDFSGLAELKHQARADQGATAEKAARQFESVFIQMMVKQMRQASFGGGVFDSKQSRFAQDMYDQQLAVHLAEKQGLGMTPMLRRQLGGETQVATRELSGLESYWNNPATLARRHVTNKPPADTAEPTQQAAPNIESPESFVSTLWSSAEAAATELGLPTKALLAQAALETGWGSHMISAANGNNSHNLFGIKADQRWAGERIGNETLEYQDDVAVRRREYFRSYDSFDSSFQDYVAFLKQNPRYSEALDSTQDTAAYFQALQDAGYATDPNYAEKILRVMEGPEMQAALDQVKSSVSQPI</sequence>
<evidence type="ECO:0000256" key="6">
    <source>
        <dbReference type="ARBA" id="ARBA00022764"/>
    </source>
</evidence>
<proteinExistence type="inferred from homology"/>
<feature type="domain" description="Mannosyl-glycoprotein endo-beta-N-acetylglucosamidase-like" evidence="12">
    <location>
        <begin position="137"/>
        <end position="302"/>
    </location>
</feature>
<evidence type="ECO:0000256" key="11">
    <source>
        <dbReference type="ARBA" id="ARBA00030835"/>
    </source>
</evidence>
<dbReference type="PANTHER" id="PTHR33308">
    <property type="entry name" value="PEPTIDOGLYCAN HYDROLASE FLGJ"/>
    <property type="match status" value="1"/>
</dbReference>
<keyword evidence="10" id="KW-0961">Cell wall biogenesis/degradation</keyword>